<keyword evidence="3" id="KW-1185">Reference proteome</keyword>
<reference evidence="2" key="1">
    <citation type="submission" date="2023-02" db="EMBL/GenBank/DDBJ databases">
        <title>Identification and recombinant expression of a fungal hydrolase from Papiliotrema laurentii that hydrolyzes apple cutin and clears colloidal polyester polyurethane.</title>
        <authorList>
            <consortium name="DOE Joint Genome Institute"/>
            <person name="Roman V.A."/>
            <person name="Bojanowski C."/>
            <person name="Crable B.R."/>
            <person name="Wagner D.N."/>
            <person name="Hung C.S."/>
            <person name="Nadeau L.J."/>
            <person name="Schratz L."/>
            <person name="Haridas S."/>
            <person name="Pangilinan J."/>
            <person name="Lipzen A."/>
            <person name="Na H."/>
            <person name="Yan M."/>
            <person name="Ng V."/>
            <person name="Grigoriev I.V."/>
            <person name="Spatafora J.W."/>
            <person name="Barlow D."/>
            <person name="Biffinger J."/>
            <person name="Kelley-Loughnane N."/>
            <person name="Varaljay V.A."/>
            <person name="Crookes-Goodson W.J."/>
        </authorList>
    </citation>
    <scope>NUCLEOTIDE SEQUENCE</scope>
    <source>
        <strain evidence="2">5307AH</strain>
    </source>
</reference>
<protein>
    <submittedName>
        <fullName evidence="2">Uncharacterized protein</fullName>
    </submittedName>
</protein>
<evidence type="ECO:0000313" key="2">
    <source>
        <dbReference type="EMBL" id="KAK1923779.1"/>
    </source>
</evidence>
<gene>
    <name evidence="2" type="ORF">DB88DRAFT_492423</name>
</gene>
<comment type="caution">
    <text evidence="2">The sequence shown here is derived from an EMBL/GenBank/DDBJ whole genome shotgun (WGS) entry which is preliminary data.</text>
</comment>
<proteinExistence type="predicted"/>
<feature type="region of interest" description="Disordered" evidence="1">
    <location>
        <begin position="133"/>
        <end position="166"/>
    </location>
</feature>
<accession>A0AAD9CXI7</accession>
<evidence type="ECO:0000256" key="1">
    <source>
        <dbReference type="SAM" id="MobiDB-lite"/>
    </source>
</evidence>
<name>A0AAD9CXI7_PAPLA</name>
<dbReference type="EMBL" id="JAODAN010000006">
    <property type="protein sequence ID" value="KAK1923779.1"/>
    <property type="molecule type" value="Genomic_DNA"/>
</dbReference>
<feature type="compositionally biased region" description="Polar residues" evidence="1">
    <location>
        <begin position="17"/>
        <end position="28"/>
    </location>
</feature>
<dbReference type="AlphaFoldDB" id="A0AAD9CXI7"/>
<evidence type="ECO:0000313" key="3">
    <source>
        <dbReference type="Proteomes" id="UP001182556"/>
    </source>
</evidence>
<dbReference type="Proteomes" id="UP001182556">
    <property type="component" value="Unassembled WGS sequence"/>
</dbReference>
<organism evidence="2 3">
    <name type="scientific">Papiliotrema laurentii</name>
    <name type="common">Cryptococcus laurentii</name>
    <dbReference type="NCBI Taxonomy" id="5418"/>
    <lineage>
        <taxon>Eukaryota</taxon>
        <taxon>Fungi</taxon>
        <taxon>Dikarya</taxon>
        <taxon>Basidiomycota</taxon>
        <taxon>Agaricomycotina</taxon>
        <taxon>Tremellomycetes</taxon>
        <taxon>Tremellales</taxon>
        <taxon>Rhynchogastremaceae</taxon>
        <taxon>Papiliotrema</taxon>
    </lineage>
</organism>
<sequence>MSFSSLKNVLPSDTKITLTSPGASSSKKSILKPDNETPWTAQTLPSSIHLVFPTPVENASHIALTFQGGFVGTTAVVYVATRRGHESSEIDLGLSMGGKIYPEDKNKRQVFEIPFPAHTAIPSAQTQAAIDSQPVHPASPADPSGLAITTTVPPNPDGGGAPAKPIVPEANDVHASGEGAWGKPKITELKLEFEASSDQFGRITLYQVELLG</sequence>
<feature type="region of interest" description="Disordered" evidence="1">
    <location>
        <begin position="17"/>
        <end position="38"/>
    </location>
</feature>